<feature type="domain" description="PAS" evidence="3">
    <location>
        <begin position="158"/>
        <end position="211"/>
    </location>
</feature>
<sequence>MGSGEASRQRAGHRAGHEEPAPSGGLLDLLSVSAIVLDARGRVVFWSPQAQQIFGYRAHEALGQYAARLMVDERQWKQVAELFAQVMEEGTSWAGAFPVRHKDGSTRLVEFRNVRLEGEDGAFYALGIAVDHAALKRAERDLALTARLFAQSPIGLGIVDTDLRYLVVNPTLARINGRPEHQQVGRTVREVLDFMDPTPIEEAMRRVLDSGEPLLDQFAVAPTPADPSGRDHAWSVSYYRLEDSAGQVLGLAVELVDVTEQYRASAEAATARRRLTLIADASARIGTTLDVETTAGELAESCVPELADVAAVDLLDAVLRGNDRSWEPSGTAAIRTLALTAYGVPTFSFPVGHIARYAPDHLVTQCMTTGRPALAPHLTGEELAAVAPEHAAAVLNRAGAHSCLAVPLVSRGHVLGALALARGRNPAPFTDDDAVLALDLAARAAISIDHARYYQNQRQAAENLQRSLLPQKPPYRPGVDTACRYQPASSISGIGGDWYDVIALPDDKTALVIGDVMGSGTAAATTMGQLRTATRTLAALDMDPAELLHHLDRITVDLEQQFATCTYAVYDPHRADCRIAAAGHLPPVLLPAGGAPRFLDVPTGAPLGVGHISPRTAQLRIGPGDGLLLYTDGLVETRSSSLEERLDLLLRLLAGPPGPLEETCDHLLQQLRHPDEPDDVALLMARMR</sequence>
<protein>
    <submittedName>
        <fullName evidence="4">SpoIIE family protein phosphatase</fullName>
    </submittedName>
</protein>
<dbReference type="Gene3D" id="3.30.450.20">
    <property type="entry name" value="PAS domain"/>
    <property type="match status" value="2"/>
</dbReference>
<dbReference type="CDD" id="cd00130">
    <property type="entry name" value="PAS"/>
    <property type="match status" value="2"/>
</dbReference>
<comment type="caution">
    <text evidence="4">The sequence shown here is derived from an EMBL/GenBank/DDBJ whole genome shotgun (WGS) entry which is preliminary data.</text>
</comment>
<dbReference type="InterPro" id="IPR035965">
    <property type="entry name" value="PAS-like_dom_sf"/>
</dbReference>
<feature type="domain" description="PAS" evidence="3">
    <location>
        <begin position="26"/>
        <end position="90"/>
    </location>
</feature>
<reference evidence="5" key="1">
    <citation type="journal article" date="2019" name="Int. J. Syst. Evol. Microbiol.">
        <title>The Global Catalogue of Microorganisms (GCM) 10K type strain sequencing project: providing services to taxonomists for standard genome sequencing and annotation.</title>
        <authorList>
            <consortium name="The Broad Institute Genomics Platform"/>
            <consortium name="The Broad Institute Genome Sequencing Center for Infectious Disease"/>
            <person name="Wu L."/>
            <person name="Ma J."/>
        </authorList>
    </citation>
    <scope>NUCLEOTIDE SEQUENCE [LARGE SCALE GENOMIC DNA]</scope>
    <source>
        <strain evidence="5">JCM 11269</strain>
    </source>
</reference>
<evidence type="ECO:0000313" key="5">
    <source>
        <dbReference type="Proteomes" id="UP001501072"/>
    </source>
</evidence>
<keyword evidence="5" id="KW-1185">Reference proteome</keyword>
<dbReference type="PANTHER" id="PTHR43156:SF2">
    <property type="entry name" value="STAGE II SPORULATION PROTEIN E"/>
    <property type="match status" value="1"/>
</dbReference>
<dbReference type="SMART" id="SM00331">
    <property type="entry name" value="PP2C_SIG"/>
    <property type="match status" value="1"/>
</dbReference>
<dbReference type="Pfam" id="PF01590">
    <property type="entry name" value="GAF"/>
    <property type="match status" value="1"/>
</dbReference>
<dbReference type="Gene3D" id="3.30.450.40">
    <property type="match status" value="1"/>
</dbReference>
<proteinExistence type="predicted"/>
<dbReference type="Pfam" id="PF07228">
    <property type="entry name" value="SpoIIE"/>
    <property type="match status" value="1"/>
</dbReference>
<dbReference type="Proteomes" id="UP001501072">
    <property type="component" value="Unassembled WGS sequence"/>
</dbReference>
<dbReference type="Gene3D" id="3.60.40.10">
    <property type="entry name" value="PPM-type phosphatase domain"/>
    <property type="match status" value="1"/>
</dbReference>
<dbReference type="InterPro" id="IPR052016">
    <property type="entry name" value="Bact_Sigma-Reg"/>
</dbReference>
<organism evidence="4 5">
    <name type="scientific">Streptomyces thermogriseus</name>
    <dbReference type="NCBI Taxonomy" id="75292"/>
    <lineage>
        <taxon>Bacteria</taxon>
        <taxon>Bacillati</taxon>
        <taxon>Actinomycetota</taxon>
        <taxon>Actinomycetes</taxon>
        <taxon>Kitasatosporales</taxon>
        <taxon>Streptomycetaceae</taxon>
        <taxon>Streptomyces</taxon>
    </lineage>
</organism>
<dbReference type="SMART" id="SM00065">
    <property type="entry name" value="GAF"/>
    <property type="match status" value="1"/>
</dbReference>
<evidence type="ECO:0000259" key="3">
    <source>
        <dbReference type="PROSITE" id="PS50112"/>
    </source>
</evidence>
<dbReference type="PANTHER" id="PTHR43156">
    <property type="entry name" value="STAGE II SPORULATION PROTEIN E-RELATED"/>
    <property type="match status" value="1"/>
</dbReference>
<dbReference type="InterPro" id="IPR029016">
    <property type="entry name" value="GAF-like_dom_sf"/>
</dbReference>
<dbReference type="InterPro" id="IPR036457">
    <property type="entry name" value="PPM-type-like_dom_sf"/>
</dbReference>
<gene>
    <name evidence="4" type="ORF">GCM10009564_46780</name>
</gene>
<name>A0ABP4DRQ6_9ACTN</name>
<dbReference type="SUPFAM" id="SSF55781">
    <property type="entry name" value="GAF domain-like"/>
    <property type="match status" value="1"/>
</dbReference>
<dbReference type="EMBL" id="BAAAHU010000061">
    <property type="protein sequence ID" value="GAA1015144.1"/>
    <property type="molecule type" value="Genomic_DNA"/>
</dbReference>
<evidence type="ECO:0000313" key="4">
    <source>
        <dbReference type="EMBL" id="GAA1015144.1"/>
    </source>
</evidence>
<dbReference type="Pfam" id="PF08448">
    <property type="entry name" value="PAS_4"/>
    <property type="match status" value="2"/>
</dbReference>
<evidence type="ECO:0000256" key="1">
    <source>
        <dbReference type="ARBA" id="ARBA00022801"/>
    </source>
</evidence>
<dbReference type="SMART" id="SM00091">
    <property type="entry name" value="PAS"/>
    <property type="match status" value="2"/>
</dbReference>
<keyword evidence="1" id="KW-0378">Hydrolase</keyword>
<dbReference type="InterPro" id="IPR000014">
    <property type="entry name" value="PAS"/>
</dbReference>
<dbReference type="InterPro" id="IPR013656">
    <property type="entry name" value="PAS_4"/>
</dbReference>
<dbReference type="InterPro" id="IPR001932">
    <property type="entry name" value="PPM-type_phosphatase-like_dom"/>
</dbReference>
<dbReference type="SUPFAM" id="SSF81606">
    <property type="entry name" value="PP2C-like"/>
    <property type="match status" value="1"/>
</dbReference>
<feature type="region of interest" description="Disordered" evidence="2">
    <location>
        <begin position="1"/>
        <end position="22"/>
    </location>
</feature>
<dbReference type="SUPFAM" id="SSF55785">
    <property type="entry name" value="PYP-like sensor domain (PAS domain)"/>
    <property type="match status" value="2"/>
</dbReference>
<dbReference type="NCBIfam" id="TIGR00229">
    <property type="entry name" value="sensory_box"/>
    <property type="match status" value="1"/>
</dbReference>
<evidence type="ECO:0000256" key="2">
    <source>
        <dbReference type="SAM" id="MobiDB-lite"/>
    </source>
</evidence>
<accession>A0ABP4DRQ6</accession>
<dbReference type="InterPro" id="IPR003018">
    <property type="entry name" value="GAF"/>
</dbReference>
<dbReference type="PROSITE" id="PS50112">
    <property type="entry name" value="PAS"/>
    <property type="match status" value="2"/>
</dbReference>